<evidence type="ECO:0000256" key="2">
    <source>
        <dbReference type="ARBA" id="ARBA00018687"/>
    </source>
</evidence>
<evidence type="ECO:0000313" key="7">
    <source>
        <dbReference type="EMBL" id="SVP95276.1"/>
    </source>
</evidence>
<sequence length="1089" mass="124812">MRNGSIRYISMENWMAYTGPVVVHSTPGVNIIAASNGSGKSAIVCAIALSLGFDLSILSRADNISSFVKRGCMNSTLKVGLADDDSSQGVVHIERRIFLATNLPNEHSQSNKANSSNQNTGHKQKIPVRNEWFLDGKPTNLSSIKSLHKRLNIQLDNLLTFLAQANVGKFAAMTQQQLFRSTLEAIDFKLVDELDNLIDLSQNLKSKVFESKLLQESLNACNKKLSELKIISDTLIKVKDATLYMNIVKLKLNQNKLSNVKKAYETTRKRIGDTNNDIYSHEIKHKKLEAKYNKIKSGSKSLYDLAKNNIEHANKIMQQDNPSCISNSMNDSGLNEPVQKAFYDSLAMLNSFSNDIQRQESKMQISEEGEQTLREKIQSLNQDINSLKSKLSDVDEIVGAIATNKIKEDSIRYNLKKFTSNSYDDPMKLQFEALLKNLSYVKRDMIMRYNRYCEAKSIEPKKFIVNDIKVSGVLNCSIVENLIWNYLDCILLHSSEFEDNLKLIKDFKLPTVTAPERNNVMCKVTDKMKSYGVVSFVHELVTASDLTIQVLSSLCDINEAFIVDEKTYNRIFFSNKNKSNSENLFSEFYKTMLQEISNQIGERVSEIKYFVGNKKHVHKHFYKSNYFMDTEMEISNKPKVIVDFSNFGKDSRNEEMMALENELDEVRSTLYDLNKKLNEQNELNKNTNRKLYTLTKQKITLEKSLNAITSNDNQKISARTWKHDLNKLKMSRLKHISNSIVDTAKTLLIRIQNASEMKNILIEANESYDEYCSKVVEIDEMSNNVGISKNQLDELKSSLTLLQNTFKEQKERIDLYSNVINDVKQAINDSEQLFESDLFEESTNNFNEVKKQFENKLINLSDSDLEKELIKAEEHVKKLETDDFEEIQLIKMIQDERTQKDKLKQKIYDNRNEVTTVSEELNNRYGIWESNVKQLVTEIDYKFGKYMEYIGDGSGGQVRLDVDIDNIKEAKMRILVKFDREKDLLPLTTSYQSGGERGVTTMVYILSVQNLTNNPFFVIDEINQGLDSHYERNLMKLLLASNTCEEDSENPSTPQYFILTPQLISGYDLSKATLHFPLNGPGIEQNIEI</sequence>
<dbReference type="SUPFAM" id="SSF52540">
    <property type="entry name" value="P-loop containing nucleoside triphosphate hydrolases"/>
    <property type="match status" value="1"/>
</dbReference>
<dbReference type="EMBL" id="UIVT01000004">
    <property type="protein sequence ID" value="SVP94432.1"/>
    <property type="molecule type" value="Genomic_DNA"/>
</dbReference>
<dbReference type="Gene3D" id="3.40.50.300">
    <property type="entry name" value="P-loop containing nucleotide triphosphate hydrolases"/>
    <property type="match status" value="2"/>
</dbReference>
<dbReference type="Pfam" id="PF13476">
    <property type="entry name" value="AAA_23"/>
    <property type="match status" value="1"/>
</dbReference>
<name>A0A3B0MYG7_THEAN</name>
<dbReference type="InterPro" id="IPR027417">
    <property type="entry name" value="P-loop_NTPase"/>
</dbReference>
<dbReference type="GO" id="GO:0030915">
    <property type="term" value="C:Smc5-Smc6 complex"/>
    <property type="evidence" value="ECO:0007669"/>
    <property type="project" value="TreeGrafter"/>
</dbReference>
<evidence type="ECO:0000256" key="3">
    <source>
        <dbReference type="ARBA" id="ARBA00023054"/>
    </source>
</evidence>
<feature type="coiled-coil region" evidence="4">
    <location>
        <begin position="649"/>
        <end position="690"/>
    </location>
</feature>
<feature type="domain" description="Rad50/SbcC-type AAA" evidence="5">
    <location>
        <begin position="9"/>
        <end position="225"/>
    </location>
</feature>
<protein>
    <recommendedName>
        <fullName evidence="2">Structural maintenance of chromosomes protein 5</fullName>
    </recommendedName>
</protein>
<dbReference type="VEuPathDB" id="PiroplasmaDB:TA08750"/>
<accession>A0A3B0MYG7</accession>
<reference evidence="6" key="1">
    <citation type="submission" date="2018-07" db="EMBL/GenBank/DDBJ databases">
        <authorList>
            <person name="Quirk P.G."/>
            <person name="Krulwich T.A."/>
        </authorList>
    </citation>
    <scope>NUCLEOTIDE SEQUENCE</scope>
    <source>
        <strain evidence="6">Anand</strain>
    </source>
</reference>
<dbReference type="PANTHER" id="PTHR45916:SF1">
    <property type="entry name" value="STRUCTURAL MAINTENANCE OF CHROMOSOMES PROTEIN 5"/>
    <property type="match status" value="1"/>
</dbReference>
<dbReference type="EMBL" id="UIVS01000004">
    <property type="protein sequence ID" value="SVP95276.1"/>
    <property type="molecule type" value="Genomic_DNA"/>
</dbReference>
<dbReference type="GO" id="GO:0003697">
    <property type="term" value="F:single-stranded DNA binding"/>
    <property type="evidence" value="ECO:0007669"/>
    <property type="project" value="TreeGrafter"/>
</dbReference>
<feature type="coiled-coil region" evidence="4">
    <location>
        <begin position="778"/>
        <end position="812"/>
    </location>
</feature>
<evidence type="ECO:0000313" key="6">
    <source>
        <dbReference type="EMBL" id="SVP94432.1"/>
    </source>
</evidence>
<proteinExistence type="inferred from homology"/>
<dbReference type="AlphaFoldDB" id="A0A3B0MYG7"/>
<dbReference type="GO" id="GO:0016887">
    <property type="term" value="F:ATP hydrolysis activity"/>
    <property type="evidence" value="ECO:0007669"/>
    <property type="project" value="InterPro"/>
</dbReference>
<dbReference type="GO" id="GO:0000724">
    <property type="term" value="P:double-strand break repair via homologous recombination"/>
    <property type="evidence" value="ECO:0007669"/>
    <property type="project" value="TreeGrafter"/>
</dbReference>
<dbReference type="GO" id="GO:0005634">
    <property type="term" value="C:nucleus"/>
    <property type="evidence" value="ECO:0007669"/>
    <property type="project" value="TreeGrafter"/>
</dbReference>
<evidence type="ECO:0000256" key="4">
    <source>
        <dbReference type="SAM" id="Coils"/>
    </source>
</evidence>
<feature type="coiled-coil region" evidence="4">
    <location>
        <begin position="370"/>
        <end position="397"/>
    </location>
</feature>
<evidence type="ECO:0000256" key="1">
    <source>
        <dbReference type="ARBA" id="ARBA00010171"/>
    </source>
</evidence>
<keyword evidence="3 4" id="KW-0175">Coiled coil</keyword>
<dbReference type="PANTHER" id="PTHR45916">
    <property type="entry name" value="STRUCTURAL MAINTENANCE OF CHROMOSOMES PROTEIN 5"/>
    <property type="match status" value="1"/>
</dbReference>
<organism evidence="6">
    <name type="scientific">Theileria annulata</name>
    <dbReference type="NCBI Taxonomy" id="5874"/>
    <lineage>
        <taxon>Eukaryota</taxon>
        <taxon>Sar</taxon>
        <taxon>Alveolata</taxon>
        <taxon>Apicomplexa</taxon>
        <taxon>Aconoidasida</taxon>
        <taxon>Piroplasmida</taxon>
        <taxon>Theileriidae</taxon>
        <taxon>Theileria</taxon>
    </lineage>
</organism>
<evidence type="ECO:0000259" key="5">
    <source>
        <dbReference type="Pfam" id="PF13476"/>
    </source>
</evidence>
<dbReference type="InterPro" id="IPR038729">
    <property type="entry name" value="Rad50/SbcC_AAA"/>
</dbReference>
<gene>
    <name evidence="6" type="ORF">TAT_000343800</name>
    <name evidence="7" type="ORF">TAV_000343600</name>
</gene>
<comment type="similarity">
    <text evidence="1">Belongs to the SMC family. SMC5 subfamily.</text>
</comment>